<accession>A0A177CCA4</accession>
<dbReference type="InParanoid" id="A0A177CCA4"/>
<proteinExistence type="predicted"/>
<evidence type="ECO:0000313" key="3">
    <source>
        <dbReference type="Proteomes" id="UP000077069"/>
    </source>
</evidence>
<dbReference type="RefSeq" id="XP_018035650.1">
    <property type="nucleotide sequence ID" value="XM_018184252.1"/>
</dbReference>
<dbReference type="PANTHER" id="PTHR33112:SF8">
    <property type="entry name" value="HETEROKARYON INCOMPATIBILITY DOMAIN-CONTAINING PROTEIN"/>
    <property type="match status" value="1"/>
</dbReference>
<name>A0A177CCA4_9PLEO</name>
<dbReference type="EMBL" id="KV441553">
    <property type="protein sequence ID" value="OAG05285.1"/>
    <property type="molecule type" value="Genomic_DNA"/>
</dbReference>
<evidence type="ECO:0000313" key="2">
    <source>
        <dbReference type="EMBL" id="OAG05285.1"/>
    </source>
</evidence>
<sequence>MKKSAETCGLCWSLIEGTEEHLESFPQRYPHDRTMTLSGYELGGGGYTLPFCNKEAIANAGIHEFTLYMGGCLDDPKFRFLVMTEDGTGSVPQRAMWSDRVPLQLGIRMPVVNEWLQACGSQHEQCNKRISDRGSLPTRLIDLFANSHTGSFDPHLITTSTLDPQNVEYTTLSHRWGDIQPVRTLKTNLQVHMTSIFPLYSRTKRRIPRTFNDAMKITRALGLRYIWIDSLCIIQDDAQDWQHEAMRMAEVYCGSYLNIAAIDGRNCHDGCGLEMGWGAMSLSGPNMGGRRVRVRTTPADPVEVYSSPLNMRGWVFQELTLAPRVLYCGRRQMYWQCTEKVYSEDGYIDHTVALNIPGERYSLRSNQYDWNAWVSDFSQRQFTKQSDRLPALHGVVRHFAERTKHTFLLGLWKETLVQDLAWRTRQIYRSFSSYPTETSELAGVPSWSWLNLHVDKYPGGIVYFSSAAESTATTQVKEVEVLWESIPLFSKIASTKLVLQGPLKKHRFQWDCMRRRLFGKEGEDSPDTDYYVVRLDEMLPEDVEYDEKREYWCLQLAFMEEDGEMVSTFLVLEEAEMALSKDTRIFRRIGCGRMKDDYVGFSGAERPIIELT</sequence>
<dbReference type="Proteomes" id="UP000077069">
    <property type="component" value="Unassembled WGS sequence"/>
</dbReference>
<organism evidence="2 3">
    <name type="scientific">Paraphaeosphaeria sporulosa</name>
    <dbReference type="NCBI Taxonomy" id="1460663"/>
    <lineage>
        <taxon>Eukaryota</taxon>
        <taxon>Fungi</taxon>
        <taxon>Dikarya</taxon>
        <taxon>Ascomycota</taxon>
        <taxon>Pezizomycotina</taxon>
        <taxon>Dothideomycetes</taxon>
        <taxon>Pleosporomycetidae</taxon>
        <taxon>Pleosporales</taxon>
        <taxon>Massarineae</taxon>
        <taxon>Didymosphaeriaceae</taxon>
        <taxon>Paraphaeosphaeria</taxon>
    </lineage>
</organism>
<protein>
    <submittedName>
        <fullName evidence="2">HET-domain-containing protein</fullName>
    </submittedName>
</protein>
<feature type="domain" description="Heterokaryon incompatibility" evidence="1">
    <location>
        <begin position="169"/>
        <end position="318"/>
    </location>
</feature>
<dbReference type="STRING" id="1460663.A0A177CCA4"/>
<dbReference type="PANTHER" id="PTHR33112">
    <property type="entry name" value="DOMAIN PROTEIN, PUTATIVE-RELATED"/>
    <property type="match status" value="1"/>
</dbReference>
<gene>
    <name evidence="2" type="ORF">CC84DRAFT_1248166</name>
</gene>
<dbReference type="AlphaFoldDB" id="A0A177CCA4"/>
<dbReference type="OrthoDB" id="3486565at2759"/>
<dbReference type="InterPro" id="IPR010730">
    <property type="entry name" value="HET"/>
</dbReference>
<evidence type="ECO:0000259" key="1">
    <source>
        <dbReference type="Pfam" id="PF06985"/>
    </source>
</evidence>
<dbReference type="GeneID" id="28767738"/>
<dbReference type="Pfam" id="PF06985">
    <property type="entry name" value="HET"/>
    <property type="match status" value="1"/>
</dbReference>
<reference evidence="2 3" key="1">
    <citation type="submission" date="2016-05" db="EMBL/GenBank/DDBJ databases">
        <title>Comparative analysis of secretome profiles of manganese(II)-oxidizing ascomycete fungi.</title>
        <authorList>
            <consortium name="DOE Joint Genome Institute"/>
            <person name="Zeiner C.A."/>
            <person name="Purvine S.O."/>
            <person name="Zink E.M."/>
            <person name="Wu S."/>
            <person name="Pasa-Tolic L."/>
            <person name="Chaput D.L."/>
            <person name="Haridas S."/>
            <person name="Grigoriev I.V."/>
            <person name="Santelli C.M."/>
            <person name="Hansel C.M."/>
        </authorList>
    </citation>
    <scope>NUCLEOTIDE SEQUENCE [LARGE SCALE GENOMIC DNA]</scope>
    <source>
        <strain evidence="2 3">AP3s5-JAC2a</strain>
    </source>
</reference>
<keyword evidence="3" id="KW-1185">Reference proteome</keyword>